<feature type="signal peptide" evidence="1">
    <location>
        <begin position="1"/>
        <end position="18"/>
    </location>
</feature>
<comment type="caution">
    <text evidence="2">The sequence shown here is derived from an EMBL/GenBank/DDBJ whole genome shotgun (WGS) entry which is preliminary data.</text>
</comment>
<dbReference type="SUPFAM" id="SSF49464">
    <property type="entry name" value="Carboxypeptidase regulatory domain-like"/>
    <property type="match status" value="1"/>
</dbReference>
<dbReference type="RefSeq" id="WP_237229708.1">
    <property type="nucleotide sequence ID" value="NZ_JAKKDV010000001.1"/>
</dbReference>
<accession>A0ABS9IF18</accession>
<protein>
    <submittedName>
        <fullName evidence="2">Carboxypeptidase-like regulatory domain-containing protein</fullName>
    </submittedName>
</protein>
<feature type="chain" id="PRO_5046190767" evidence="1">
    <location>
        <begin position="19"/>
        <end position="122"/>
    </location>
</feature>
<dbReference type="Pfam" id="PF13715">
    <property type="entry name" value="CarbopepD_reg_2"/>
    <property type="match status" value="1"/>
</dbReference>
<proteinExistence type="predicted"/>
<dbReference type="InterPro" id="IPR008969">
    <property type="entry name" value="CarboxyPept-like_regulatory"/>
</dbReference>
<keyword evidence="3" id="KW-1185">Reference proteome</keyword>
<organism evidence="2 3">
    <name type="scientific">Flaviramulus multivorans</name>
    <dbReference type="NCBI Taxonomy" id="1304750"/>
    <lineage>
        <taxon>Bacteria</taxon>
        <taxon>Pseudomonadati</taxon>
        <taxon>Bacteroidota</taxon>
        <taxon>Flavobacteriia</taxon>
        <taxon>Flavobacteriales</taxon>
        <taxon>Flavobacteriaceae</taxon>
        <taxon>Flaviramulus</taxon>
    </lineage>
</organism>
<keyword evidence="1" id="KW-0732">Signal</keyword>
<evidence type="ECO:0000313" key="3">
    <source>
        <dbReference type="Proteomes" id="UP001200022"/>
    </source>
</evidence>
<dbReference type="EMBL" id="JAKKDV010000001">
    <property type="protein sequence ID" value="MCF7559349.1"/>
    <property type="molecule type" value="Genomic_DNA"/>
</dbReference>
<dbReference type="Gene3D" id="2.60.40.1120">
    <property type="entry name" value="Carboxypeptidase-like, regulatory domain"/>
    <property type="match status" value="1"/>
</dbReference>
<evidence type="ECO:0000313" key="2">
    <source>
        <dbReference type="EMBL" id="MCF7559349.1"/>
    </source>
</evidence>
<sequence length="122" mass="13422">MKHIFIIVTLFISSFSVAQNTGSINGNVLDLESENMPLAFVKVLVKETGAETMSDEYGVFKFENLKEDTYTLVFSFVGYETKTIKANVINNKTTAIKEYIGASTLSLDDLTLVFASAETSSN</sequence>
<evidence type="ECO:0000256" key="1">
    <source>
        <dbReference type="SAM" id="SignalP"/>
    </source>
</evidence>
<name>A0ABS9IF18_9FLAO</name>
<gene>
    <name evidence="2" type="ORF">L3X39_01770</name>
</gene>
<reference evidence="2 3" key="1">
    <citation type="submission" date="2022-01" db="EMBL/GenBank/DDBJ databases">
        <title>Draft genome sequence of Sabulilitoribacter multivorans KCTC 32326.</title>
        <authorList>
            <person name="Oh J.-S."/>
        </authorList>
    </citation>
    <scope>NUCLEOTIDE SEQUENCE [LARGE SCALE GENOMIC DNA]</scope>
    <source>
        <strain evidence="2 3">M-M16</strain>
    </source>
</reference>
<dbReference type="Proteomes" id="UP001200022">
    <property type="component" value="Unassembled WGS sequence"/>
</dbReference>